<protein>
    <submittedName>
        <fullName evidence="2">Uncharacterized protein</fullName>
    </submittedName>
</protein>
<evidence type="ECO:0000313" key="2">
    <source>
        <dbReference type="EMBL" id="CBN78815.1"/>
    </source>
</evidence>
<evidence type="ECO:0000256" key="1">
    <source>
        <dbReference type="SAM" id="MobiDB-lite"/>
    </source>
</evidence>
<gene>
    <name evidence="2" type="ORF">Esi_0145_0016</name>
</gene>
<proteinExistence type="predicted"/>
<feature type="region of interest" description="Disordered" evidence="1">
    <location>
        <begin position="104"/>
        <end position="127"/>
    </location>
</feature>
<dbReference type="Proteomes" id="UP000002630">
    <property type="component" value="Linkage Group LG02"/>
</dbReference>
<dbReference type="OrthoDB" id="10601883at2759"/>
<feature type="region of interest" description="Disordered" evidence="1">
    <location>
        <begin position="139"/>
        <end position="188"/>
    </location>
</feature>
<feature type="region of interest" description="Disordered" evidence="1">
    <location>
        <begin position="216"/>
        <end position="243"/>
    </location>
</feature>
<dbReference type="AlphaFoldDB" id="D8LF90"/>
<feature type="compositionally biased region" description="Gly residues" evidence="1">
    <location>
        <begin position="165"/>
        <end position="183"/>
    </location>
</feature>
<name>D8LF90_ECTSI</name>
<dbReference type="EMBL" id="FN648032">
    <property type="protein sequence ID" value="CBN78815.1"/>
    <property type="molecule type" value="Genomic_DNA"/>
</dbReference>
<organism evidence="2 3">
    <name type="scientific">Ectocarpus siliculosus</name>
    <name type="common">Brown alga</name>
    <name type="synonym">Conferva siliculosa</name>
    <dbReference type="NCBI Taxonomy" id="2880"/>
    <lineage>
        <taxon>Eukaryota</taxon>
        <taxon>Sar</taxon>
        <taxon>Stramenopiles</taxon>
        <taxon>Ochrophyta</taxon>
        <taxon>PX clade</taxon>
        <taxon>Phaeophyceae</taxon>
        <taxon>Ectocarpales</taxon>
        <taxon>Ectocarpaceae</taxon>
        <taxon>Ectocarpus</taxon>
    </lineage>
</organism>
<dbReference type="EMBL" id="FN649727">
    <property type="protein sequence ID" value="CBN78815.1"/>
    <property type="molecule type" value="Genomic_DNA"/>
</dbReference>
<feature type="compositionally biased region" description="Low complexity" evidence="1">
    <location>
        <begin position="31"/>
        <end position="46"/>
    </location>
</feature>
<evidence type="ECO:0000313" key="3">
    <source>
        <dbReference type="Proteomes" id="UP000002630"/>
    </source>
</evidence>
<accession>D8LF90</accession>
<feature type="region of interest" description="Disordered" evidence="1">
    <location>
        <begin position="1"/>
        <end position="82"/>
    </location>
</feature>
<reference evidence="2 3" key="1">
    <citation type="journal article" date="2010" name="Nature">
        <title>The Ectocarpus genome and the independent evolution of multicellularity in brown algae.</title>
        <authorList>
            <person name="Cock J.M."/>
            <person name="Sterck L."/>
            <person name="Rouze P."/>
            <person name="Scornet D."/>
            <person name="Allen A.E."/>
            <person name="Amoutzias G."/>
            <person name="Anthouard V."/>
            <person name="Artiguenave F."/>
            <person name="Aury J.M."/>
            <person name="Badger J.H."/>
            <person name="Beszteri B."/>
            <person name="Billiau K."/>
            <person name="Bonnet E."/>
            <person name="Bothwell J.H."/>
            <person name="Bowler C."/>
            <person name="Boyen C."/>
            <person name="Brownlee C."/>
            <person name="Carrano C.J."/>
            <person name="Charrier B."/>
            <person name="Cho G.Y."/>
            <person name="Coelho S.M."/>
            <person name="Collen J."/>
            <person name="Corre E."/>
            <person name="Da Silva C."/>
            <person name="Delage L."/>
            <person name="Delaroque N."/>
            <person name="Dittami S.M."/>
            <person name="Doulbeau S."/>
            <person name="Elias M."/>
            <person name="Farnham G."/>
            <person name="Gachon C.M."/>
            <person name="Gschloessl B."/>
            <person name="Heesch S."/>
            <person name="Jabbari K."/>
            <person name="Jubin C."/>
            <person name="Kawai H."/>
            <person name="Kimura K."/>
            <person name="Kloareg B."/>
            <person name="Kupper F.C."/>
            <person name="Lang D."/>
            <person name="Le Bail A."/>
            <person name="Leblanc C."/>
            <person name="Lerouge P."/>
            <person name="Lohr M."/>
            <person name="Lopez P.J."/>
            <person name="Martens C."/>
            <person name="Maumus F."/>
            <person name="Michel G."/>
            <person name="Miranda-Saavedra D."/>
            <person name="Morales J."/>
            <person name="Moreau H."/>
            <person name="Motomura T."/>
            <person name="Nagasato C."/>
            <person name="Napoli C.A."/>
            <person name="Nelson D.R."/>
            <person name="Nyvall-Collen P."/>
            <person name="Peters A.F."/>
            <person name="Pommier C."/>
            <person name="Potin P."/>
            <person name="Poulain J."/>
            <person name="Quesneville H."/>
            <person name="Read B."/>
            <person name="Rensing S.A."/>
            <person name="Ritter A."/>
            <person name="Rousvoal S."/>
            <person name="Samanta M."/>
            <person name="Samson G."/>
            <person name="Schroeder D.C."/>
            <person name="Segurens B."/>
            <person name="Strittmatter M."/>
            <person name="Tonon T."/>
            <person name="Tregear J.W."/>
            <person name="Valentin K."/>
            <person name="von Dassow P."/>
            <person name="Yamagishi T."/>
            <person name="Van de Peer Y."/>
            <person name="Wincker P."/>
        </authorList>
    </citation>
    <scope>NUCLEOTIDE SEQUENCE [LARGE SCALE GENOMIC DNA]</scope>
    <source>
        <strain evidence="3">Ec32 / CCAP1310/4</strain>
    </source>
</reference>
<sequence length="408" mass="41815">MSTESSGAGGGGVANDLRRNLLGEGDGFTDGGYSFSSLQSTSSTGTHPAGIGRSASGGGSSAGGGGGGGGGGGSGGGSRGVDELEMLIGNDNMHDIQDCMRTLQASPTHGSSSSSHHPDHHAAAPPAAPIGFYISSLDEAHHHNGDSGGGGSSGDMDVEGAGSRSNGGLGGGGSGSGGGGGDPFGQEEDSFGAAAALTSYDDEVGPKIGDSHQAVIPKLSSVTEDGTTLRSSPRPPPLQLWRPGALSPAALDLALPKPRPGGAGSAELEQKMRWKRNPEYAAWKCTDQLVGRRVAKRVETTHVREGAGQAKRFETLGMRRGWVVEKEDMLLHGRDEDMFVIRYPRMGVFQVKFEGDLGTLETMLVERSASDEDRGEEASAHNRPRFGARGNHMEVVVLGGCPRGAPSC</sequence>
<keyword evidence="3" id="KW-1185">Reference proteome</keyword>
<dbReference type="InParanoid" id="D8LF90"/>
<feature type="compositionally biased region" description="Low complexity" evidence="1">
    <location>
        <begin position="105"/>
        <end position="115"/>
    </location>
</feature>
<feature type="compositionally biased region" description="Gly residues" evidence="1">
    <location>
        <begin position="55"/>
        <end position="79"/>
    </location>
</feature>